<gene>
    <name evidence="1" type="ORF">H5410_041248</name>
</gene>
<evidence type="ECO:0000313" key="2">
    <source>
        <dbReference type="Proteomes" id="UP000824120"/>
    </source>
</evidence>
<accession>A0A9J5XUX7</accession>
<protein>
    <submittedName>
        <fullName evidence="1">Uncharacterized protein</fullName>
    </submittedName>
</protein>
<keyword evidence="2" id="KW-1185">Reference proteome</keyword>
<dbReference type="EMBL" id="JACXVP010000008">
    <property type="protein sequence ID" value="KAG5590734.1"/>
    <property type="molecule type" value="Genomic_DNA"/>
</dbReference>
<proteinExistence type="predicted"/>
<name>A0A9J5XUX7_SOLCO</name>
<reference evidence="1 2" key="1">
    <citation type="submission" date="2020-09" db="EMBL/GenBank/DDBJ databases">
        <title>De no assembly of potato wild relative species, Solanum commersonii.</title>
        <authorList>
            <person name="Cho K."/>
        </authorList>
    </citation>
    <scope>NUCLEOTIDE SEQUENCE [LARGE SCALE GENOMIC DNA]</scope>
    <source>
        <strain evidence="1">LZ3.2</strain>
        <tissue evidence="1">Leaf</tissue>
    </source>
</reference>
<dbReference type="AlphaFoldDB" id="A0A9J5XUX7"/>
<dbReference type="Proteomes" id="UP000824120">
    <property type="component" value="Chromosome 8"/>
</dbReference>
<evidence type="ECO:0000313" key="1">
    <source>
        <dbReference type="EMBL" id="KAG5590734.1"/>
    </source>
</evidence>
<comment type="caution">
    <text evidence="1">The sequence shown here is derived from an EMBL/GenBank/DDBJ whole genome shotgun (WGS) entry which is preliminary data.</text>
</comment>
<organism evidence="1 2">
    <name type="scientific">Solanum commersonii</name>
    <name type="common">Commerson's wild potato</name>
    <name type="synonym">Commerson's nightshade</name>
    <dbReference type="NCBI Taxonomy" id="4109"/>
    <lineage>
        <taxon>Eukaryota</taxon>
        <taxon>Viridiplantae</taxon>
        <taxon>Streptophyta</taxon>
        <taxon>Embryophyta</taxon>
        <taxon>Tracheophyta</taxon>
        <taxon>Spermatophyta</taxon>
        <taxon>Magnoliopsida</taxon>
        <taxon>eudicotyledons</taxon>
        <taxon>Gunneridae</taxon>
        <taxon>Pentapetalae</taxon>
        <taxon>asterids</taxon>
        <taxon>lamiids</taxon>
        <taxon>Solanales</taxon>
        <taxon>Solanaceae</taxon>
        <taxon>Solanoideae</taxon>
        <taxon>Solaneae</taxon>
        <taxon>Solanum</taxon>
    </lineage>
</organism>
<sequence length="193" mass="21745">MGSPIHSVIRLLVDFVAFLHLPSVFSHFEALSDRSTASRNYSVTHQLLLFITELTFFFRARYTRTKGDLQADRRLANRAQRSSGLHFFVLFIRLVPSCQTQLTHTRINCILKDSSCDTPLSKILKLTILASNSSPSSTNLTQDQKGLFKACNEANILKQKAIFRTIDDSPTGLCDLHAFISLFFSSTLFLLAK</sequence>